<dbReference type="GO" id="GO:0008233">
    <property type="term" value="F:peptidase activity"/>
    <property type="evidence" value="ECO:0007669"/>
    <property type="project" value="UniProtKB-KW"/>
</dbReference>
<dbReference type="EC" id="3.4.-.-" evidence="8"/>
<keyword evidence="6" id="KW-0238">DNA-binding</keyword>
<evidence type="ECO:0000313" key="11">
    <source>
        <dbReference type="Proteomes" id="UP001147653"/>
    </source>
</evidence>
<keyword evidence="5" id="KW-0190">Covalent protein-DNA linkage</keyword>
<dbReference type="AlphaFoldDB" id="A0A9X3S774"/>
<proteinExistence type="inferred from homology"/>
<dbReference type="InterPro" id="IPR036590">
    <property type="entry name" value="SRAP-like"/>
</dbReference>
<keyword evidence="7" id="KW-0456">Lyase</keyword>
<dbReference type="PANTHER" id="PTHR13604">
    <property type="entry name" value="DC12-RELATED"/>
    <property type="match status" value="1"/>
</dbReference>
<dbReference type="Proteomes" id="UP001147653">
    <property type="component" value="Unassembled WGS sequence"/>
</dbReference>
<feature type="region of interest" description="Disordered" evidence="9">
    <location>
        <begin position="197"/>
        <end position="220"/>
    </location>
</feature>
<dbReference type="GO" id="GO:0006508">
    <property type="term" value="P:proteolysis"/>
    <property type="evidence" value="ECO:0007669"/>
    <property type="project" value="UniProtKB-KW"/>
</dbReference>
<evidence type="ECO:0000256" key="9">
    <source>
        <dbReference type="SAM" id="MobiDB-lite"/>
    </source>
</evidence>
<protein>
    <recommendedName>
        <fullName evidence="8">Abasic site processing protein</fullName>
        <ecNumber evidence="8">3.4.-.-</ecNumber>
    </recommendedName>
</protein>
<evidence type="ECO:0000256" key="6">
    <source>
        <dbReference type="ARBA" id="ARBA00023125"/>
    </source>
</evidence>
<keyword evidence="4 8" id="KW-0378">Hydrolase</keyword>
<evidence type="ECO:0000256" key="3">
    <source>
        <dbReference type="ARBA" id="ARBA00022763"/>
    </source>
</evidence>
<gene>
    <name evidence="10" type="ORF">OJ997_10505</name>
</gene>
<keyword evidence="2 8" id="KW-0645">Protease</keyword>
<keyword evidence="3" id="KW-0227">DNA damage</keyword>
<dbReference type="SUPFAM" id="SSF143081">
    <property type="entry name" value="BB1717-like"/>
    <property type="match status" value="1"/>
</dbReference>
<evidence type="ECO:0000256" key="7">
    <source>
        <dbReference type="ARBA" id="ARBA00023239"/>
    </source>
</evidence>
<evidence type="ECO:0000256" key="4">
    <source>
        <dbReference type="ARBA" id="ARBA00022801"/>
    </source>
</evidence>
<dbReference type="GO" id="GO:0016829">
    <property type="term" value="F:lyase activity"/>
    <property type="evidence" value="ECO:0007669"/>
    <property type="project" value="UniProtKB-KW"/>
</dbReference>
<evidence type="ECO:0000256" key="2">
    <source>
        <dbReference type="ARBA" id="ARBA00022670"/>
    </source>
</evidence>
<organism evidence="10 11">
    <name type="scientific">Solirubrobacter phytolaccae</name>
    <dbReference type="NCBI Taxonomy" id="1404360"/>
    <lineage>
        <taxon>Bacteria</taxon>
        <taxon>Bacillati</taxon>
        <taxon>Actinomycetota</taxon>
        <taxon>Thermoleophilia</taxon>
        <taxon>Solirubrobacterales</taxon>
        <taxon>Solirubrobacteraceae</taxon>
        <taxon>Solirubrobacter</taxon>
    </lineage>
</organism>
<keyword evidence="11" id="KW-1185">Reference proteome</keyword>
<evidence type="ECO:0000256" key="5">
    <source>
        <dbReference type="ARBA" id="ARBA00023124"/>
    </source>
</evidence>
<dbReference type="Gene3D" id="3.90.1680.10">
    <property type="entry name" value="SOS response associated peptidase-like"/>
    <property type="match status" value="1"/>
</dbReference>
<evidence type="ECO:0000256" key="1">
    <source>
        <dbReference type="ARBA" id="ARBA00008136"/>
    </source>
</evidence>
<evidence type="ECO:0000313" key="10">
    <source>
        <dbReference type="EMBL" id="MDA0180724.1"/>
    </source>
</evidence>
<dbReference type="GO" id="GO:0003697">
    <property type="term" value="F:single-stranded DNA binding"/>
    <property type="evidence" value="ECO:0007669"/>
    <property type="project" value="InterPro"/>
</dbReference>
<comment type="caution">
    <text evidence="10">The sequence shown here is derived from an EMBL/GenBank/DDBJ whole genome shotgun (WGS) entry which is preliminary data.</text>
</comment>
<dbReference type="GO" id="GO:0106300">
    <property type="term" value="P:protein-DNA covalent cross-linking repair"/>
    <property type="evidence" value="ECO:0007669"/>
    <property type="project" value="InterPro"/>
</dbReference>
<dbReference type="EMBL" id="JAPDDP010000015">
    <property type="protein sequence ID" value="MDA0180724.1"/>
    <property type="molecule type" value="Genomic_DNA"/>
</dbReference>
<reference evidence="10" key="1">
    <citation type="submission" date="2022-10" db="EMBL/GenBank/DDBJ databases">
        <title>The WGS of Solirubrobacter phytolaccae KCTC 29190.</title>
        <authorList>
            <person name="Jiang Z."/>
        </authorList>
    </citation>
    <scope>NUCLEOTIDE SEQUENCE</scope>
    <source>
        <strain evidence="10">KCTC 29190</strain>
    </source>
</reference>
<dbReference type="RefSeq" id="WP_270025038.1">
    <property type="nucleotide sequence ID" value="NZ_JAPDDP010000015.1"/>
</dbReference>
<comment type="similarity">
    <text evidence="1 8">Belongs to the SOS response-associated peptidase family.</text>
</comment>
<evidence type="ECO:0000256" key="8">
    <source>
        <dbReference type="RuleBase" id="RU364100"/>
    </source>
</evidence>
<dbReference type="Pfam" id="PF02586">
    <property type="entry name" value="SRAP"/>
    <property type="match status" value="1"/>
</dbReference>
<accession>A0A9X3S774</accession>
<sequence>MCGRYTLSTVDGPEIAQRFSLINPPSEETLGRFNVCPTEIVAAVTEPGHFNGVQWGLRPFKGGKFAPINVRSETAATRFKWLMDRGRCLVLADGWYEWLKAEKKGQPKLPFRYTVDDGSLFAFAGVYDGTGVAILTTEANEICAPVHDRMPVILDGPEAEAMWLSEAVDIPEAEGLLIPFPSERVSVAPANPAVNRAGVEGPELLHPPDAPPTPPSDTLF</sequence>
<name>A0A9X3S774_9ACTN</name>
<feature type="compositionally biased region" description="Pro residues" evidence="9">
    <location>
        <begin position="208"/>
        <end position="220"/>
    </location>
</feature>
<dbReference type="InterPro" id="IPR003738">
    <property type="entry name" value="SRAP"/>
</dbReference>
<dbReference type="PANTHER" id="PTHR13604:SF0">
    <property type="entry name" value="ABASIC SITE PROCESSING PROTEIN HMCES"/>
    <property type="match status" value="1"/>
</dbReference>